<dbReference type="Proteomes" id="UP000019226">
    <property type="component" value="Chromosome"/>
</dbReference>
<evidence type="ECO:0000259" key="2">
    <source>
        <dbReference type="Pfam" id="PF02698"/>
    </source>
</evidence>
<feature type="transmembrane region" description="Helical" evidence="1">
    <location>
        <begin position="33"/>
        <end position="54"/>
    </location>
</feature>
<dbReference type="GeneID" id="82876524"/>
<dbReference type="InterPro" id="IPR051599">
    <property type="entry name" value="Cell_Envelope_Assoc"/>
</dbReference>
<keyword evidence="1" id="KW-0472">Membrane</keyword>
<sequence length="358" mass="38818">MTIAPAIVIGLSILGALLLIVGITGLIRDGRRIATPVYLAMGSGLLALGIGLWFSNLGNPAPLTIVVLIAGVVLLLGNIIGYPALVIFLLYSGLTILRKESRSLGNALALLAGIGLFFLPATMRMLAPSDTVSTDTAYMLRYGAHLTVMLIVFYFGFTFTAFIAAWLLYQRRRIRTEPEAIIVLGSGLINGKVPPLLAARLKRGFAVQSQFGSRPTIITSGGQGADEPRPEGEAMRDYLIEHGAEPSRVVAETESRTTEENLRFSRKLLSEPNAPVVVATNNYHVFRAALLSRSLEMHAHVVGAPTAWYYFPSAFIREFVGVIRDRLRFTVLSIFVLIIVAISFTIVIVPTMVPVPAV</sequence>
<name>A0ABM5PM16_9CORY</name>
<dbReference type="Pfam" id="PF02698">
    <property type="entry name" value="DUF218"/>
    <property type="match status" value="1"/>
</dbReference>
<gene>
    <name evidence="3" type="ORF">CCASEI_01595</name>
</gene>
<organism evidence="3 4">
    <name type="scientific">Corynebacterium casei LMG S-19264</name>
    <dbReference type="NCBI Taxonomy" id="1285583"/>
    <lineage>
        <taxon>Bacteria</taxon>
        <taxon>Bacillati</taxon>
        <taxon>Actinomycetota</taxon>
        <taxon>Actinomycetes</taxon>
        <taxon>Mycobacteriales</taxon>
        <taxon>Corynebacteriaceae</taxon>
        <taxon>Corynebacterium</taxon>
    </lineage>
</organism>
<dbReference type="PANTHER" id="PTHR30336:SF4">
    <property type="entry name" value="ENVELOPE BIOGENESIS FACTOR ELYC"/>
    <property type="match status" value="1"/>
</dbReference>
<feature type="transmembrane region" description="Helical" evidence="1">
    <location>
        <begin position="66"/>
        <end position="91"/>
    </location>
</feature>
<feature type="transmembrane region" description="Helical" evidence="1">
    <location>
        <begin position="329"/>
        <end position="353"/>
    </location>
</feature>
<reference evidence="4" key="1">
    <citation type="submission" date="2013-02" db="EMBL/GenBank/DDBJ databases">
        <title>The complete genome sequence of Corynebacterium casei LMG S-19264 (=DSM 44701).</title>
        <authorList>
            <person name="Ruckert C."/>
            <person name="Albersmeier A."/>
            <person name="Kalinowski J."/>
        </authorList>
    </citation>
    <scope>NUCLEOTIDE SEQUENCE [LARGE SCALE GENOMIC DNA]</scope>
    <source>
        <strain evidence="4">LMG S-19264</strain>
    </source>
</reference>
<evidence type="ECO:0000313" key="4">
    <source>
        <dbReference type="Proteomes" id="UP000019226"/>
    </source>
</evidence>
<accession>A0ABM5PM16</accession>
<dbReference type="CDD" id="cd06259">
    <property type="entry name" value="YdcF-like"/>
    <property type="match status" value="1"/>
</dbReference>
<dbReference type="InterPro" id="IPR003848">
    <property type="entry name" value="DUF218"/>
</dbReference>
<feature type="transmembrane region" description="Helical" evidence="1">
    <location>
        <begin position="103"/>
        <end position="122"/>
    </location>
</feature>
<dbReference type="PANTHER" id="PTHR30336">
    <property type="entry name" value="INNER MEMBRANE PROTEIN, PROBABLE PERMEASE"/>
    <property type="match status" value="1"/>
</dbReference>
<feature type="transmembrane region" description="Helical" evidence="1">
    <location>
        <begin position="142"/>
        <end position="169"/>
    </location>
</feature>
<dbReference type="RefSeq" id="WP_006821846.1">
    <property type="nucleotide sequence ID" value="NZ_CP004350.1"/>
</dbReference>
<keyword evidence="1" id="KW-1133">Transmembrane helix</keyword>
<dbReference type="InterPro" id="IPR014729">
    <property type="entry name" value="Rossmann-like_a/b/a_fold"/>
</dbReference>
<dbReference type="Gene3D" id="3.40.50.620">
    <property type="entry name" value="HUPs"/>
    <property type="match status" value="1"/>
</dbReference>
<proteinExistence type="predicted"/>
<evidence type="ECO:0000256" key="1">
    <source>
        <dbReference type="SAM" id="Phobius"/>
    </source>
</evidence>
<keyword evidence="1" id="KW-0812">Transmembrane</keyword>
<dbReference type="EMBL" id="CP004350">
    <property type="protein sequence ID" value="AHI18904.1"/>
    <property type="molecule type" value="Genomic_DNA"/>
</dbReference>
<feature type="transmembrane region" description="Helical" evidence="1">
    <location>
        <begin position="6"/>
        <end position="26"/>
    </location>
</feature>
<evidence type="ECO:0000313" key="3">
    <source>
        <dbReference type="EMBL" id="AHI18904.1"/>
    </source>
</evidence>
<protein>
    <recommendedName>
        <fullName evidence="2">DUF218 domain-containing protein</fullName>
    </recommendedName>
</protein>
<keyword evidence="4" id="KW-1185">Reference proteome</keyword>
<feature type="domain" description="DUF218" evidence="2">
    <location>
        <begin position="179"/>
        <end position="321"/>
    </location>
</feature>